<dbReference type="AlphaFoldDB" id="F8NF42"/>
<dbReference type="EMBL" id="GL945428">
    <property type="protein sequence ID" value="EGO31162.1"/>
    <property type="molecule type" value="Genomic_DNA"/>
</dbReference>
<dbReference type="HOGENOM" id="CLU_009048_0_0_1"/>
<dbReference type="Proteomes" id="UP000008064">
    <property type="component" value="Unassembled WGS sequence"/>
</dbReference>
<feature type="compositionally biased region" description="Polar residues" evidence="3">
    <location>
        <begin position="1157"/>
        <end position="1167"/>
    </location>
</feature>
<feature type="compositionally biased region" description="Polar residues" evidence="3">
    <location>
        <begin position="1123"/>
        <end position="1140"/>
    </location>
</feature>
<gene>
    <name evidence="5" type="ORF">SERLADRAFT_432817</name>
</gene>
<evidence type="ECO:0000259" key="4">
    <source>
        <dbReference type="PROSITE" id="PS50102"/>
    </source>
</evidence>
<feature type="compositionally biased region" description="Polar residues" evidence="3">
    <location>
        <begin position="797"/>
        <end position="819"/>
    </location>
</feature>
<feature type="region of interest" description="Disordered" evidence="3">
    <location>
        <begin position="762"/>
        <end position="844"/>
    </location>
</feature>
<feature type="compositionally biased region" description="Polar residues" evidence="3">
    <location>
        <begin position="835"/>
        <end position="844"/>
    </location>
</feature>
<accession>F8NF42</accession>
<protein>
    <recommendedName>
        <fullName evidence="4">RRM domain-containing protein</fullName>
    </recommendedName>
</protein>
<dbReference type="RefSeq" id="XP_007313046.1">
    <property type="nucleotide sequence ID" value="XM_007312984.1"/>
</dbReference>
<feature type="compositionally biased region" description="Low complexity" evidence="3">
    <location>
        <begin position="1070"/>
        <end position="1082"/>
    </location>
</feature>
<dbReference type="KEGG" id="sla:SERLADRAFT_432817"/>
<feature type="region of interest" description="Disordered" evidence="3">
    <location>
        <begin position="527"/>
        <end position="570"/>
    </location>
</feature>
<proteinExistence type="predicted"/>
<dbReference type="InterPro" id="IPR012677">
    <property type="entry name" value="Nucleotide-bd_a/b_plait_sf"/>
</dbReference>
<keyword evidence="1 2" id="KW-0694">RNA-binding</keyword>
<dbReference type="Gene3D" id="3.30.70.330">
    <property type="match status" value="2"/>
</dbReference>
<sequence length="1167" mass="128018">MQTIQSRTWGTRFDSLVSSPSSPTLKSTLSCESVALTSDTNIAHASNRKQHERMPHDSSVFVGSLPCNIEHQELNRLLSEHLSGYTEPQNIKVVRDSKGGTCAFIQCQDAASAARLIDTLHSLSPRQFMGRYLRFEPARAFRTLLISYRCPRQYVPSDSTGRVFGDFKRDRLVELELPSAMKLWRNAGAKYLSILYNSDACTAAEVEGLQVNVNYNANAPNLFLSPLLFDAETLQAITALFGPVEYFAPYSPEKENLGMPFALELKDTPTRDWPASAVQYPSPHDAPRSTVMDSGCWEVKWRYRDDCVSALMTLRKVPHLTVTWAHQLPLPTNQQQSHNASYHNMNQAHSNATSYSFHVQAGSNNNPTKDFGGIMSSPESYLPPSSRFTGVGDKVSTARDSPLTPTLPRSAPGDFLSTPRSSSISDDRDWTRNVVSATVTPSRARAHSLSYRSGSSLRVGDNADDSHISGSTAVNWSENDFPPLGNMSKNQETQGHLWGDRMTAAEGEDHDDSIPSTESLSSTLALFGTPRLPASQVDPAEREDEGQDVDVDIPPTPEFGTSPVTPKTPGSLVPLTPTTGSYIGDFQSVSSKGYHGKGVSMYTEEKRESALDPTTIFVGGLEMYGPNAWDEERVRNFFSRFGGVETVKVVRPVNKRSAFAFVKFDNTESPIRAVNEEHNRVLDGRPIRVQLRDWNPPHRAVWKFSRGRGRFQQFGATRHSVEQADDQSEDFCTNTSLLSLNSEDQVADVDTGSFADKSSISESKDVNLKPRSENSIVKWSTDAQNSGDVDRGEAQRTDSTSIEKSSTHDSSTLRQSAVPQSDDLDKPWMQGTHPPITTSSSYASVSGPTPMAYPIPAVGYYPQQGGWMPGFAPQIQYPVPFAYPGTYAYPQYPNPAGSDTSGPPSGTQTPFPQPGAMYAPFIPYPAYSVRTVSFDQTQSQSSGTPQPQAPLLPTGFIQGDQGMLVPVYPPDALDQYMSGTQGQQVAAAGPPVQAQNTPPWRPYSQPPVYPPTIPIASIPGLHPPPFQAIAGTQPGVGNHGWIPHHGPSMTPQAPHPSMQGSARQHVPHTVPGGSSVSGLGPLFEQRNVPPRRQYRRVSQPDYNKNNTNTRGPPNRYPRGGMATSYSSYNVDRTASQQNFSPHKFSEHSNRDSGGRNDWSQAQWNLSQ</sequence>
<dbReference type="PROSITE" id="PS50102">
    <property type="entry name" value="RRM"/>
    <property type="match status" value="2"/>
</dbReference>
<dbReference type="GO" id="GO:0003723">
    <property type="term" value="F:RNA binding"/>
    <property type="evidence" value="ECO:0007669"/>
    <property type="project" value="UniProtKB-UniRule"/>
</dbReference>
<feature type="region of interest" description="Disordered" evidence="3">
    <location>
        <begin position="1034"/>
        <end position="1167"/>
    </location>
</feature>
<evidence type="ECO:0000256" key="2">
    <source>
        <dbReference type="PROSITE-ProRule" id="PRU00176"/>
    </source>
</evidence>
<dbReference type="InterPro" id="IPR035979">
    <property type="entry name" value="RBD_domain_sf"/>
</dbReference>
<feature type="domain" description="RRM" evidence="4">
    <location>
        <begin position="58"/>
        <end position="140"/>
    </location>
</feature>
<evidence type="ECO:0000313" key="5">
    <source>
        <dbReference type="EMBL" id="EGO31162.1"/>
    </source>
</evidence>
<dbReference type="Pfam" id="PF00076">
    <property type="entry name" value="RRM_1"/>
    <property type="match status" value="1"/>
</dbReference>
<dbReference type="GeneID" id="18814063"/>
<dbReference type="SMART" id="SM00360">
    <property type="entry name" value="RRM"/>
    <property type="match status" value="2"/>
</dbReference>
<feature type="compositionally biased region" description="Acidic residues" evidence="3">
    <location>
        <begin position="541"/>
        <end position="551"/>
    </location>
</feature>
<evidence type="ECO:0000313" key="6">
    <source>
        <dbReference type="Proteomes" id="UP000008064"/>
    </source>
</evidence>
<dbReference type="OrthoDB" id="410044at2759"/>
<reference evidence="6" key="1">
    <citation type="journal article" date="2011" name="Science">
        <title>The plant cell wall-decomposing machinery underlies the functional diversity of forest fungi.</title>
        <authorList>
            <person name="Eastwood D.C."/>
            <person name="Floudas D."/>
            <person name="Binder M."/>
            <person name="Majcherczyk A."/>
            <person name="Schneider P."/>
            <person name="Aerts A."/>
            <person name="Asiegbu F.O."/>
            <person name="Baker S.E."/>
            <person name="Barry K."/>
            <person name="Bendiksby M."/>
            <person name="Blumentritt M."/>
            <person name="Coutinho P.M."/>
            <person name="Cullen D."/>
            <person name="de Vries R.P."/>
            <person name="Gathman A."/>
            <person name="Goodell B."/>
            <person name="Henrissat B."/>
            <person name="Ihrmark K."/>
            <person name="Kauserud H."/>
            <person name="Kohler A."/>
            <person name="LaButti K."/>
            <person name="Lapidus A."/>
            <person name="Lavin J.L."/>
            <person name="Lee Y.-H."/>
            <person name="Lindquist E."/>
            <person name="Lilly W."/>
            <person name="Lucas S."/>
            <person name="Morin E."/>
            <person name="Murat C."/>
            <person name="Oguiza J.A."/>
            <person name="Park J."/>
            <person name="Pisabarro A.G."/>
            <person name="Riley R."/>
            <person name="Rosling A."/>
            <person name="Salamov A."/>
            <person name="Schmidt O."/>
            <person name="Schmutz J."/>
            <person name="Skrede I."/>
            <person name="Stenlid J."/>
            <person name="Wiebenga A."/>
            <person name="Xie X."/>
            <person name="Kuees U."/>
            <person name="Hibbett D.S."/>
            <person name="Hoffmeister D."/>
            <person name="Hoegberg N."/>
            <person name="Martin F."/>
            <person name="Grigoriev I.V."/>
            <person name="Watkinson S.C."/>
        </authorList>
    </citation>
    <scope>NUCLEOTIDE SEQUENCE [LARGE SCALE GENOMIC DNA]</scope>
    <source>
        <strain evidence="6">S7.9</strain>
    </source>
</reference>
<dbReference type="CDD" id="cd00590">
    <property type="entry name" value="RRM_SF"/>
    <property type="match status" value="1"/>
</dbReference>
<feature type="compositionally biased region" description="Polar residues" evidence="3">
    <location>
        <begin position="468"/>
        <end position="478"/>
    </location>
</feature>
<feature type="compositionally biased region" description="Basic and acidic residues" evidence="3">
    <location>
        <begin position="1143"/>
        <end position="1154"/>
    </location>
</feature>
<feature type="domain" description="RRM" evidence="4">
    <location>
        <begin position="614"/>
        <end position="694"/>
    </location>
</feature>
<feature type="region of interest" description="Disordered" evidence="3">
    <location>
        <begin position="395"/>
        <end position="427"/>
    </location>
</feature>
<dbReference type="SUPFAM" id="SSF54928">
    <property type="entry name" value="RNA-binding domain, RBD"/>
    <property type="match status" value="2"/>
</dbReference>
<feature type="compositionally biased region" description="Polar residues" evidence="3">
    <location>
        <begin position="1100"/>
        <end position="1111"/>
    </location>
</feature>
<evidence type="ECO:0000256" key="1">
    <source>
        <dbReference type="ARBA" id="ARBA00022884"/>
    </source>
</evidence>
<organism evidence="6">
    <name type="scientific">Serpula lacrymans var. lacrymans (strain S7.9)</name>
    <name type="common">Dry rot fungus</name>
    <dbReference type="NCBI Taxonomy" id="578457"/>
    <lineage>
        <taxon>Eukaryota</taxon>
        <taxon>Fungi</taxon>
        <taxon>Dikarya</taxon>
        <taxon>Basidiomycota</taxon>
        <taxon>Agaricomycotina</taxon>
        <taxon>Agaricomycetes</taxon>
        <taxon>Agaricomycetidae</taxon>
        <taxon>Boletales</taxon>
        <taxon>Coniophorineae</taxon>
        <taxon>Serpulaceae</taxon>
        <taxon>Serpula</taxon>
    </lineage>
</organism>
<dbReference type="InterPro" id="IPR000504">
    <property type="entry name" value="RRM_dom"/>
</dbReference>
<feature type="region of interest" description="Disordered" evidence="3">
    <location>
        <begin position="441"/>
        <end position="492"/>
    </location>
</feature>
<dbReference type="PANTHER" id="PTHR10352">
    <property type="entry name" value="EUKARYOTIC TRANSLATION INITIATION FACTOR 3 SUBUNIT G"/>
    <property type="match status" value="1"/>
</dbReference>
<name>F8NF42_SERL9</name>
<feature type="compositionally biased region" description="Basic and acidic residues" evidence="3">
    <location>
        <begin position="762"/>
        <end position="772"/>
    </location>
</feature>
<evidence type="ECO:0000256" key="3">
    <source>
        <dbReference type="SAM" id="MobiDB-lite"/>
    </source>
</evidence>
<feature type="compositionally biased region" description="Polar residues" evidence="3">
    <location>
        <begin position="773"/>
        <end position="787"/>
    </location>
</feature>